<gene>
    <name evidence="8" type="ORF">KLDO_g2378</name>
</gene>
<evidence type="ECO:0000256" key="4">
    <source>
        <dbReference type="SAM" id="MobiDB-lite"/>
    </source>
</evidence>
<dbReference type="InterPro" id="IPR012590">
    <property type="entry name" value="POPLD_dom"/>
</dbReference>
<evidence type="ECO:0000259" key="6">
    <source>
        <dbReference type="Pfam" id="PF08170"/>
    </source>
</evidence>
<protein>
    <submittedName>
        <fullName evidence="8">WGS project CCBQ000000000 data, contig 00266</fullName>
    </submittedName>
</protein>
<keyword evidence="9" id="KW-1185">Reference proteome</keyword>
<feature type="domain" description="POP1 C-terminal" evidence="7">
    <location>
        <begin position="763"/>
        <end position="816"/>
    </location>
</feature>
<accession>A0A0A8L7I4</accession>
<feature type="domain" description="Pop1 N-terminal" evidence="5">
    <location>
        <begin position="47"/>
        <end position="283"/>
    </location>
</feature>
<evidence type="ECO:0000259" key="7">
    <source>
        <dbReference type="Pfam" id="PF22770"/>
    </source>
</evidence>
<dbReference type="InterPro" id="IPR039182">
    <property type="entry name" value="Pop1"/>
</dbReference>
<dbReference type="OrthoDB" id="442863at2759"/>
<dbReference type="Proteomes" id="UP000031516">
    <property type="component" value="Unassembled WGS sequence"/>
</dbReference>
<feature type="compositionally biased region" description="Polar residues" evidence="4">
    <location>
        <begin position="1"/>
        <end position="10"/>
    </location>
</feature>
<dbReference type="EMBL" id="CCBQ010000033">
    <property type="protein sequence ID" value="CDO94096.1"/>
    <property type="molecule type" value="Genomic_DNA"/>
</dbReference>
<evidence type="ECO:0000256" key="1">
    <source>
        <dbReference type="ARBA" id="ARBA00004123"/>
    </source>
</evidence>
<dbReference type="Pfam" id="PF08170">
    <property type="entry name" value="POPLD"/>
    <property type="match status" value="1"/>
</dbReference>
<dbReference type="PANTHER" id="PTHR22731">
    <property type="entry name" value="RIBONUCLEASES P/MRP PROTEIN SUBUNIT POP1"/>
    <property type="match status" value="1"/>
</dbReference>
<dbReference type="AlphaFoldDB" id="A0A0A8L7I4"/>
<evidence type="ECO:0000313" key="8">
    <source>
        <dbReference type="EMBL" id="CDO94096.1"/>
    </source>
</evidence>
<dbReference type="InterPro" id="IPR009723">
    <property type="entry name" value="Pop1_N"/>
</dbReference>
<evidence type="ECO:0000259" key="5">
    <source>
        <dbReference type="Pfam" id="PF06978"/>
    </source>
</evidence>
<feature type="domain" description="POPLD" evidence="6">
    <location>
        <begin position="522"/>
        <end position="626"/>
    </location>
</feature>
<keyword evidence="3" id="KW-0539">Nucleus</keyword>
<reference evidence="8 9" key="1">
    <citation type="submission" date="2014-03" db="EMBL/GenBank/DDBJ databases">
        <title>The genome of Kluyveromyces dobzhanskii.</title>
        <authorList>
            <person name="Nystedt B."/>
            <person name="Astrom S."/>
        </authorList>
    </citation>
    <scope>NUCLEOTIDE SEQUENCE [LARGE SCALE GENOMIC DNA]</scope>
    <source>
        <strain evidence="8 9">CBS 2104</strain>
    </source>
</reference>
<dbReference type="GO" id="GO:0005655">
    <property type="term" value="C:nucleolar ribonuclease P complex"/>
    <property type="evidence" value="ECO:0007669"/>
    <property type="project" value="InterPro"/>
</dbReference>
<proteinExistence type="predicted"/>
<comment type="subcellular location">
    <subcellularLocation>
        <location evidence="1">Nucleus</location>
    </subcellularLocation>
</comment>
<evidence type="ECO:0000256" key="3">
    <source>
        <dbReference type="ARBA" id="ARBA00023242"/>
    </source>
</evidence>
<sequence length="820" mass="94458">MPPKQLTKNQQFKRDKVRNARQIRSEASSENPDEFSESGSVLNVPSFILSREYEIKQLQQSIHSSKQSSSTRVFQALPRSLRRRTGSHNVKRIPKRLRNRALREMQKSQQQFTQGTRHLFEQRKHGLSSRKLYRARMIVNLLRLAAKSNSMKLGLPENLSPGNRKLRSNIRLLQKQIFMNSKSQSASKLNNKLGSYDNTGYNKLASKPLGRVKYMKRQKNFVWLPTHLWNAKRSRMFKRWGYHVPWSPTQKNFKLTHRLTADVASSDGTMVCDTSFMGDMIISCVDHDKLKQLIKKLTKGRASLPKYTKRHLFHGLLYWENDCIGPCNILWLDPQKVLIRLHPAMYCPVFEKFAANLDLKEYSIQDCQFSLGSITLSGGKSLYALSHILRSAKESKSFKQFQKISAVTDSNVIHEKTMFAFEAVDPRFLANPKAATQNKAVSTANLMALVDELPEDDLSTIISKLTDPSARNNSYKNQQTLKQLARRRREMLADPNHNNMLPVNDTDSEIPLLLLKDSYTNTWILMLPWFWVVPFWYQLNKVSRVYHMGLKQFQQQAFERKSLNFPDDYPFTQAGYDEDALYKSEVLRNLWERKPASKKINFSKIGQLHKENLIQGEIGSWFSCDWNLLRILQNGLKAKSLGEKDFVDSNRTSSFYSHSGVMEVQYVADLFKVYENNKDDLSIPVEKFNGDQKEVSEDAILTSKLPIVPVSCAFIQRGHPKDHARIYRIANTDLPYWKKVADGTFHSNGKLVHDTKQPVPHCYDLIGFFTSASYHLSEGKGCGIGFISAYSIESSPNQYVLVRNLGETTYRLARCEKIHV</sequence>
<dbReference type="PANTHER" id="PTHR22731:SF3">
    <property type="entry name" value="RIBONUCLEASES P_MRP PROTEIN SUBUNIT POP1"/>
    <property type="match status" value="1"/>
</dbReference>
<dbReference type="InterPro" id="IPR055079">
    <property type="entry name" value="POP1_C"/>
</dbReference>
<evidence type="ECO:0000313" key="9">
    <source>
        <dbReference type="Proteomes" id="UP000031516"/>
    </source>
</evidence>
<keyword evidence="2" id="KW-0819">tRNA processing</keyword>
<feature type="region of interest" description="Disordered" evidence="4">
    <location>
        <begin position="1"/>
        <end position="39"/>
    </location>
</feature>
<comment type="caution">
    <text evidence="8">The sequence shown here is derived from an EMBL/GenBank/DDBJ whole genome shotgun (WGS) entry which is preliminary data.</text>
</comment>
<dbReference type="GO" id="GO:0000172">
    <property type="term" value="C:ribonuclease MRP complex"/>
    <property type="evidence" value="ECO:0007669"/>
    <property type="project" value="InterPro"/>
</dbReference>
<organism evidence="8 9">
    <name type="scientific">Kluyveromyces dobzhanskii CBS 2104</name>
    <dbReference type="NCBI Taxonomy" id="1427455"/>
    <lineage>
        <taxon>Eukaryota</taxon>
        <taxon>Fungi</taxon>
        <taxon>Dikarya</taxon>
        <taxon>Ascomycota</taxon>
        <taxon>Saccharomycotina</taxon>
        <taxon>Saccharomycetes</taxon>
        <taxon>Saccharomycetales</taxon>
        <taxon>Saccharomycetaceae</taxon>
        <taxon>Kluyveromyces</taxon>
    </lineage>
</organism>
<dbReference type="GO" id="GO:0001682">
    <property type="term" value="P:tRNA 5'-leader removal"/>
    <property type="evidence" value="ECO:0007669"/>
    <property type="project" value="InterPro"/>
</dbReference>
<dbReference type="Pfam" id="PF06978">
    <property type="entry name" value="POP1_N"/>
    <property type="match status" value="1"/>
</dbReference>
<evidence type="ECO:0000256" key="2">
    <source>
        <dbReference type="ARBA" id="ARBA00022694"/>
    </source>
</evidence>
<name>A0A0A8L7I4_9SACH</name>
<dbReference type="Pfam" id="PF22770">
    <property type="entry name" value="POP1_C"/>
    <property type="match status" value="1"/>
</dbReference>